<dbReference type="EMBL" id="JACEGQ020000010">
    <property type="protein sequence ID" value="KAH8494957.1"/>
    <property type="molecule type" value="Genomic_DNA"/>
</dbReference>
<feature type="region of interest" description="Disordered" evidence="5">
    <location>
        <begin position="56"/>
        <end position="83"/>
    </location>
</feature>
<dbReference type="GO" id="GO:0003676">
    <property type="term" value="F:nucleic acid binding"/>
    <property type="evidence" value="ECO:0007669"/>
    <property type="project" value="InterPro"/>
</dbReference>
<sequence>MAHPLLVSLRPQSIIIAYHSHSHSHSHSHIELKLNSSSPRVLSLVRAVPHLQASASHSHLLDDLHHTPSPPSPPSNKDDSGIETKGVAANFGKLKAHKLKLIARKAKQQFNKHQHFREEEEEADKEPISRNSDERGVNRTSRHDIKPRKSDSKVAGTHISSSHSRGWGKGVDSGSMQVSMQRGYENDFFSRKSFRDLGCTDFMIESLKGQVFVRPSHIQAMAFAPVIDGKSCIIADQSGSGKTLAYLIPLIQRLRQEELQGLGQSSSQSPRVLILVPTAELASQKKSDHLASVLSPAYASATSPIWVKLAAVRAAVGGNRTNFLYRIYSSAILQDLAVEGMGTALVHESAAIESVEFSPIVDKRKAA</sequence>
<evidence type="ECO:0000313" key="8">
    <source>
        <dbReference type="Proteomes" id="UP000807159"/>
    </source>
</evidence>
<keyword evidence="4" id="KW-0067">ATP-binding</keyword>
<evidence type="ECO:0000256" key="1">
    <source>
        <dbReference type="ARBA" id="ARBA00022741"/>
    </source>
</evidence>
<name>A0A8T2XSK8_POPDE</name>
<dbReference type="GO" id="GO:0016787">
    <property type="term" value="F:hydrolase activity"/>
    <property type="evidence" value="ECO:0007669"/>
    <property type="project" value="UniProtKB-KW"/>
</dbReference>
<dbReference type="InterPro" id="IPR014001">
    <property type="entry name" value="Helicase_ATP-bd"/>
</dbReference>
<proteinExistence type="predicted"/>
<keyword evidence="3" id="KW-0347">Helicase</keyword>
<keyword evidence="2" id="KW-0378">Hydrolase</keyword>
<feature type="domain" description="Helicase ATP-binding" evidence="6">
    <location>
        <begin position="223"/>
        <end position="287"/>
    </location>
</feature>
<gene>
    <name evidence="7" type="ORF">H0E87_018222</name>
</gene>
<dbReference type="AlphaFoldDB" id="A0A8T2XSK8"/>
<dbReference type="PANTHER" id="PTHR47960">
    <property type="entry name" value="DEAD-BOX ATP-DEPENDENT RNA HELICASE 50"/>
    <property type="match status" value="1"/>
</dbReference>
<feature type="region of interest" description="Disordered" evidence="5">
    <location>
        <begin position="110"/>
        <end position="174"/>
    </location>
</feature>
<dbReference type="GO" id="GO:0005524">
    <property type="term" value="F:ATP binding"/>
    <property type="evidence" value="ECO:0007669"/>
    <property type="project" value="UniProtKB-KW"/>
</dbReference>
<dbReference type="PROSITE" id="PS51192">
    <property type="entry name" value="HELICASE_ATP_BIND_1"/>
    <property type="match status" value="1"/>
</dbReference>
<dbReference type="InterPro" id="IPR027417">
    <property type="entry name" value="P-loop_NTPase"/>
</dbReference>
<evidence type="ECO:0000256" key="2">
    <source>
        <dbReference type="ARBA" id="ARBA00022801"/>
    </source>
</evidence>
<evidence type="ECO:0000256" key="4">
    <source>
        <dbReference type="ARBA" id="ARBA00022840"/>
    </source>
</evidence>
<keyword evidence="1" id="KW-0547">Nucleotide-binding</keyword>
<comment type="caution">
    <text evidence="7">The sequence shown here is derived from an EMBL/GenBank/DDBJ whole genome shotgun (WGS) entry which is preliminary data.</text>
</comment>
<dbReference type="SUPFAM" id="SSF52540">
    <property type="entry name" value="P-loop containing nucleoside triphosphate hydrolases"/>
    <property type="match status" value="1"/>
</dbReference>
<reference evidence="7" key="1">
    <citation type="journal article" date="2021" name="J. Hered.">
        <title>Genome Assembly of Salicaceae Populus deltoides (Eastern Cottonwood) I-69 Based on Nanopore Sequencing and Hi-C Technologies.</title>
        <authorList>
            <person name="Bai S."/>
            <person name="Wu H."/>
            <person name="Zhang J."/>
            <person name="Pan Z."/>
            <person name="Zhao W."/>
            <person name="Li Z."/>
            <person name="Tong C."/>
        </authorList>
    </citation>
    <scope>NUCLEOTIDE SEQUENCE</scope>
    <source>
        <tissue evidence="7">Leaf</tissue>
    </source>
</reference>
<dbReference type="Pfam" id="PF00270">
    <property type="entry name" value="DEAD"/>
    <property type="match status" value="1"/>
</dbReference>
<accession>A0A8T2XSK8</accession>
<dbReference type="InterPro" id="IPR011545">
    <property type="entry name" value="DEAD/DEAH_box_helicase_dom"/>
</dbReference>
<organism evidence="7 8">
    <name type="scientific">Populus deltoides</name>
    <name type="common">Eastern poplar</name>
    <name type="synonym">Eastern cottonwood</name>
    <dbReference type="NCBI Taxonomy" id="3696"/>
    <lineage>
        <taxon>Eukaryota</taxon>
        <taxon>Viridiplantae</taxon>
        <taxon>Streptophyta</taxon>
        <taxon>Embryophyta</taxon>
        <taxon>Tracheophyta</taxon>
        <taxon>Spermatophyta</taxon>
        <taxon>Magnoliopsida</taxon>
        <taxon>eudicotyledons</taxon>
        <taxon>Gunneridae</taxon>
        <taxon>Pentapetalae</taxon>
        <taxon>rosids</taxon>
        <taxon>fabids</taxon>
        <taxon>Malpighiales</taxon>
        <taxon>Salicaceae</taxon>
        <taxon>Saliceae</taxon>
        <taxon>Populus</taxon>
    </lineage>
</organism>
<protein>
    <recommendedName>
        <fullName evidence="6">Helicase ATP-binding domain-containing protein</fullName>
    </recommendedName>
</protein>
<evidence type="ECO:0000256" key="5">
    <source>
        <dbReference type="SAM" id="MobiDB-lite"/>
    </source>
</evidence>
<evidence type="ECO:0000313" key="7">
    <source>
        <dbReference type="EMBL" id="KAH8494957.1"/>
    </source>
</evidence>
<dbReference type="GO" id="GO:0004386">
    <property type="term" value="F:helicase activity"/>
    <property type="evidence" value="ECO:0007669"/>
    <property type="project" value="UniProtKB-KW"/>
</dbReference>
<dbReference type="Proteomes" id="UP000807159">
    <property type="component" value="Chromosome 10"/>
</dbReference>
<dbReference type="Gene3D" id="3.40.50.300">
    <property type="entry name" value="P-loop containing nucleotide triphosphate hydrolases"/>
    <property type="match status" value="1"/>
</dbReference>
<feature type="compositionally biased region" description="Basic and acidic residues" evidence="5">
    <location>
        <begin position="125"/>
        <end position="152"/>
    </location>
</feature>
<evidence type="ECO:0000256" key="3">
    <source>
        <dbReference type="ARBA" id="ARBA00022806"/>
    </source>
</evidence>
<keyword evidence="8" id="KW-1185">Reference proteome</keyword>
<evidence type="ECO:0000259" key="6">
    <source>
        <dbReference type="PROSITE" id="PS51192"/>
    </source>
</evidence>